<evidence type="ECO:0000313" key="2">
    <source>
        <dbReference type="EMBL" id="KAJ8303435.1"/>
    </source>
</evidence>
<dbReference type="Proteomes" id="UP001217089">
    <property type="component" value="Unassembled WGS sequence"/>
</dbReference>
<dbReference type="EMBL" id="JARBDR010000917">
    <property type="protein sequence ID" value="KAJ8303435.1"/>
    <property type="molecule type" value="Genomic_DNA"/>
</dbReference>
<dbReference type="Pfam" id="PF07002">
    <property type="entry name" value="Copine"/>
    <property type="match status" value="1"/>
</dbReference>
<comment type="caution">
    <text evidence="2">The sequence shown here is derived from an EMBL/GenBank/DDBJ whole genome shotgun (WGS) entry which is preliminary data.</text>
</comment>
<evidence type="ECO:0000259" key="1">
    <source>
        <dbReference type="SMART" id="SM00327"/>
    </source>
</evidence>
<accession>A0ABQ9EJ61</accession>
<dbReference type="SUPFAM" id="SSF53300">
    <property type="entry name" value="vWA-like"/>
    <property type="match status" value="1"/>
</dbReference>
<dbReference type="InterPro" id="IPR036465">
    <property type="entry name" value="vWFA_dom_sf"/>
</dbReference>
<gene>
    <name evidence="2" type="ORF">KUTeg_019831</name>
</gene>
<name>A0ABQ9EJ61_TEGGR</name>
<sequence>MHAYFNILQVNFPCINQSKKAKKKKYENSGIVHLTSYRSEKQVSFLEFIYGGMQINFTVGIDFTASNGDPRSSSSLHYINPYQPNDYMQAIRAVGAVCQDYDTDKLFPVLGFGAQIPPNMQTSFEFAVNFNHQNPYCAGKFTQIRLYGPTNVAPIIYHVARFAEAAQKEEPTKGAAAYYVLLLLTDGAITDLDDTIAAIIYASRLPMSLIIVGVGDADFTAMNFLDGDNGVLRSNKGDMAVRDIVQFVPFREFKTVSATELARHVLAEVPQQVVRYYQMRQIAPKPRPS</sequence>
<keyword evidence="3" id="KW-1185">Reference proteome</keyword>
<dbReference type="InterPro" id="IPR002035">
    <property type="entry name" value="VWF_A"/>
</dbReference>
<dbReference type="InterPro" id="IPR010734">
    <property type="entry name" value="Copine_C"/>
</dbReference>
<dbReference type="SMART" id="SM00327">
    <property type="entry name" value="VWA"/>
    <property type="match status" value="1"/>
</dbReference>
<dbReference type="PANTHER" id="PTHR10857">
    <property type="entry name" value="COPINE"/>
    <property type="match status" value="1"/>
</dbReference>
<organism evidence="2 3">
    <name type="scientific">Tegillarca granosa</name>
    <name type="common">Malaysian cockle</name>
    <name type="synonym">Anadara granosa</name>
    <dbReference type="NCBI Taxonomy" id="220873"/>
    <lineage>
        <taxon>Eukaryota</taxon>
        <taxon>Metazoa</taxon>
        <taxon>Spiralia</taxon>
        <taxon>Lophotrochozoa</taxon>
        <taxon>Mollusca</taxon>
        <taxon>Bivalvia</taxon>
        <taxon>Autobranchia</taxon>
        <taxon>Pteriomorphia</taxon>
        <taxon>Arcoida</taxon>
        <taxon>Arcoidea</taxon>
        <taxon>Arcidae</taxon>
        <taxon>Tegillarca</taxon>
    </lineage>
</organism>
<reference evidence="2 3" key="1">
    <citation type="submission" date="2022-12" db="EMBL/GenBank/DDBJ databases">
        <title>Chromosome-level genome of Tegillarca granosa.</title>
        <authorList>
            <person name="Kim J."/>
        </authorList>
    </citation>
    <scope>NUCLEOTIDE SEQUENCE [LARGE SCALE GENOMIC DNA]</scope>
    <source>
        <strain evidence="2">Teg-2019</strain>
        <tissue evidence="2">Adductor muscle</tissue>
    </source>
</reference>
<dbReference type="InterPro" id="IPR045052">
    <property type="entry name" value="Copine"/>
</dbReference>
<protein>
    <recommendedName>
        <fullName evidence="1">VWFA domain-containing protein</fullName>
    </recommendedName>
</protein>
<feature type="domain" description="VWFA" evidence="1">
    <location>
        <begin position="54"/>
        <end position="249"/>
    </location>
</feature>
<evidence type="ECO:0000313" key="3">
    <source>
        <dbReference type="Proteomes" id="UP001217089"/>
    </source>
</evidence>
<proteinExistence type="predicted"/>
<dbReference type="PANTHER" id="PTHR10857:SF102">
    <property type="entry name" value="C2 DOMAIN-CONTAINING PROTEIN"/>
    <property type="match status" value="1"/>
</dbReference>